<dbReference type="InterPro" id="IPR027484">
    <property type="entry name" value="PInositol-4-P-5-kinase_N"/>
</dbReference>
<evidence type="ECO:0000256" key="2">
    <source>
        <dbReference type="ARBA" id="ARBA00022679"/>
    </source>
</evidence>
<feature type="non-terminal residue" evidence="9">
    <location>
        <position position="1"/>
    </location>
</feature>
<evidence type="ECO:0000313" key="9">
    <source>
        <dbReference type="EMBL" id="ETO00116.1"/>
    </source>
</evidence>
<dbReference type="PANTHER" id="PTHR45748">
    <property type="entry name" value="1-PHOSPHATIDYLINOSITOL 3-PHOSPHATE 5-KINASE-RELATED"/>
    <property type="match status" value="1"/>
</dbReference>
<dbReference type="FunFam" id="3.50.7.10:FF:000007">
    <property type="entry name" value="1-phosphatidylinositol 3-phosphate 5-kinase isoform X1"/>
    <property type="match status" value="1"/>
</dbReference>
<sequence length="1805" mass="205194">GLIRVCDLCSKLKPDVTLFGIGVYYSHPPKGADDSMTLHRLSKSLDPLSTSKTDMNVDNSMLAMESTRNGVNAIETTSSMVANLLGAGDISYTNAGKDSVRKLYQQHILYVVQHLCIFHSVDLKWTETIANFATKVNTLVKQVDPLNMEISDIRHYVKVKRLSGKGLPLYVYVCFESAIINQYINIYIYIYIYLCIDCQGGSIEDCQVINGLAFRKNVAHRKMRTSISQPKILLLDCPIEYHRMSSKLTSFDILLKQEPEYMKMLVDKIKDLGPDIVVVSNSVARLAQNYMAKTNITLICNLSASLMQRLARCIGAPVITSVDHINHLNPKLVLGDVCRFLVKYFLEDPHGRRTPLVFFNGCSSDAHATIVLRGGTKLQPHINTYNIIYVASCYHIKKKKKKREKLKDVKQVMRLATHTVYSSELEISLLNDQLCTMTANGFELYEKVQQENDKMLFLSTTPYQSHVGWRRDVAAARSNKFKLSLFVQRHPHLQKYPFDHNGLGSDLNMVGHWDPFLPNTDNLSICQTLVVNHCRVAKAQQCFPPRIKRIDFYTDLDLSLGAFLHQLFRCEDCPNERCREHLTDHTLTYSHHDGRVVVNVRKDDRDMNGSRILMWSRCKHCSKMVTPTVPMTSRTYDISFGRYLEMTFYRHPIVPRVGSCNHNVHEHHVRCFAFANMIVEIGYENIAPLTTFTCRHFRVNWKNQFDYYLTELNLMEIIAKGTFVAFKTKRLIMNLKFAFFFIFFFVLCQPLTQQKCCFFFKKKKKKMMNQFTSHRQMFKVCYDVKVHNLTVSNVKEESLLTISLDGPTPGELAAATCGYQPNTVEFLNEMRKVLFVLSKDWNETLDALKKLLVPTSEPESTYTSQFLKRFIAGSSERKKLDPEAITKSASLLEAEEALEKLANSEINLHLDATSNGAGTDTTQVAECQSVGENGNALKTQEDIQITSSNGGGNVNGGNNDSANGEIGNQWLQLQVQAQPQISNASSGTGVISPPESPAPSVGMLPLATGGQKSKSTLRLNIEKADLPEELEFMVNFENLFADPRVVAEMIKIEDSKILSMNSIPGALRSTANSRRSSLNNMKRYGFDEKENGMMDITATTTKSGGALPGDSDQSIIQTQPSLSYSSSSEKEENMDMTPQPPDMLTLKYEEETNKEPLSDVSKREREEKTAEMQNQEWEKNFAKNIPDMRRLPKECAFLNDPDRGNFGLQTCFDGKTLPVYRNEPSSLIAYTLSSLEYHCRLMNIKSEEIRSCLERNVPAFQELHNKVCQLRKARRYAAEKELEVRQKPKDVSEKVAVGDIGSLSAFSDKGEGAKKANKKFKEWGADDELDLEDLLYHLQKVPNTSKLDYLTNRKGYVQRLKDSRYSLTSPVSLDPLVSFEEFGNRQSLSAVQPSLLPSLVSFSQLRTDAMHGSMPSPVPDATSQSNQTNSTNNTKEVMKFKFQSVYQTSVGESDSKIVTTFSCAVYYPRQFRALRARFYEEDQTERNFIESLARCQAWDASGGKSGMHALFRSCIYLFLFECDDRKKKRKERRGEGVLELGKRSPFAKTLDERYVLKFLSPREFKMFIDNAERYFEHMASVLFLSYPSLLVNILGVYQISWTKSTFKKDKKTKSNKLNTQYVIVMPNLWYSKTISCTFDLKGSTRGRYVDETASVMLDENFIETFQGFPIPLNGASKRYLHKAIHNDTLFLSKSQVVDYSLLVGIDKSRNELVLGIIDYLQQYTWDKVAEEAVKSVGMAVGKAAPTIISPSNYRQRFREAMEKYFMISPDRKTKLLAKPSQKSLKDATRDIHILCDLMKNAEHIF</sequence>
<accession>X6LFG8</accession>
<keyword evidence="2 6" id="KW-0808">Transferase</keyword>
<evidence type="ECO:0000313" key="10">
    <source>
        <dbReference type="Proteomes" id="UP000023152"/>
    </source>
</evidence>
<dbReference type="SMART" id="SM00330">
    <property type="entry name" value="PIPKc"/>
    <property type="match status" value="1"/>
</dbReference>
<feature type="domain" description="PIPK" evidence="8">
    <location>
        <begin position="1433"/>
        <end position="1765"/>
    </location>
</feature>
<feature type="compositionally biased region" description="Low complexity" evidence="7">
    <location>
        <begin position="1422"/>
        <end position="1432"/>
    </location>
</feature>
<dbReference type="InterPro" id="IPR027483">
    <property type="entry name" value="PInositol-4-P-4/5-kinase_C_sf"/>
</dbReference>
<keyword evidence="4 6" id="KW-0418">Kinase</keyword>
<dbReference type="GO" id="GO:0046488">
    <property type="term" value="P:phosphatidylinositol metabolic process"/>
    <property type="evidence" value="ECO:0007669"/>
    <property type="project" value="UniProtKB-UniRule"/>
</dbReference>
<name>X6LFG8_RETFI</name>
<reference evidence="9 10" key="1">
    <citation type="journal article" date="2013" name="Curr. Biol.">
        <title>The Genome of the Foraminiferan Reticulomyxa filosa.</title>
        <authorList>
            <person name="Glockner G."/>
            <person name="Hulsmann N."/>
            <person name="Schleicher M."/>
            <person name="Noegel A.A."/>
            <person name="Eichinger L."/>
            <person name="Gallinger C."/>
            <person name="Pawlowski J."/>
            <person name="Sierra R."/>
            <person name="Euteneuer U."/>
            <person name="Pillet L."/>
            <person name="Moustafa A."/>
            <person name="Platzer M."/>
            <person name="Groth M."/>
            <person name="Szafranski K."/>
            <person name="Schliwa M."/>
        </authorList>
    </citation>
    <scope>NUCLEOTIDE SEQUENCE [LARGE SCALE GENOMIC DNA]</scope>
</reference>
<dbReference type="InterPro" id="IPR027409">
    <property type="entry name" value="GroEL-like_apical_dom_sf"/>
</dbReference>
<dbReference type="FunFam" id="3.30.810.10:FF:000001">
    <property type="entry name" value="1-phosphatidylinositol 3-phosphate 5-kinase FAB1"/>
    <property type="match status" value="1"/>
</dbReference>
<feature type="region of interest" description="Disordered" evidence="7">
    <location>
        <begin position="945"/>
        <end position="965"/>
    </location>
</feature>
<feature type="region of interest" description="Disordered" evidence="7">
    <location>
        <begin position="978"/>
        <end position="1004"/>
    </location>
</feature>
<evidence type="ECO:0000256" key="5">
    <source>
        <dbReference type="ARBA" id="ARBA00022840"/>
    </source>
</evidence>
<dbReference type="CDD" id="cd17300">
    <property type="entry name" value="PIPKc_PIKfyve"/>
    <property type="match status" value="1"/>
</dbReference>
<dbReference type="GO" id="GO:0005524">
    <property type="term" value="F:ATP binding"/>
    <property type="evidence" value="ECO:0007669"/>
    <property type="project" value="UniProtKB-UniRule"/>
</dbReference>
<dbReference type="EC" id="2.7.1.150" evidence="1"/>
<dbReference type="OrthoDB" id="158357at2759"/>
<evidence type="ECO:0000259" key="8">
    <source>
        <dbReference type="PROSITE" id="PS51455"/>
    </source>
</evidence>
<organism evidence="9 10">
    <name type="scientific">Reticulomyxa filosa</name>
    <dbReference type="NCBI Taxonomy" id="46433"/>
    <lineage>
        <taxon>Eukaryota</taxon>
        <taxon>Sar</taxon>
        <taxon>Rhizaria</taxon>
        <taxon>Retaria</taxon>
        <taxon>Foraminifera</taxon>
        <taxon>Monothalamids</taxon>
        <taxon>Reticulomyxidae</taxon>
        <taxon>Reticulomyxa</taxon>
    </lineage>
</organism>
<keyword evidence="5 6" id="KW-0067">ATP-binding</keyword>
<dbReference type="EMBL" id="ASPP01041930">
    <property type="protein sequence ID" value="ETO00116.1"/>
    <property type="molecule type" value="Genomic_DNA"/>
</dbReference>
<dbReference type="Gene3D" id="3.30.810.10">
    <property type="entry name" value="2-Layer Sandwich"/>
    <property type="match status" value="1"/>
</dbReference>
<dbReference type="Pfam" id="PF00118">
    <property type="entry name" value="Cpn60_TCP1"/>
    <property type="match status" value="1"/>
</dbReference>
<protein>
    <recommendedName>
        <fullName evidence="1">1-phosphatidylinositol-3-phosphate 5-kinase</fullName>
        <ecNumber evidence="1">2.7.1.150</ecNumber>
    </recommendedName>
</protein>
<evidence type="ECO:0000256" key="4">
    <source>
        <dbReference type="ARBA" id="ARBA00022777"/>
    </source>
</evidence>
<evidence type="ECO:0000256" key="3">
    <source>
        <dbReference type="ARBA" id="ARBA00022741"/>
    </source>
</evidence>
<dbReference type="Gene3D" id="3.50.7.10">
    <property type="entry name" value="GroEL"/>
    <property type="match status" value="1"/>
</dbReference>
<keyword evidence="10" id="KW-1185">Reference proteome</keyword>
<feature type="compositionally biased region" description="Low complexity" evidence="7">
    <location>
        <begin position="956"/>
        <end position="965"/>
    </location>
</feature>
<proteinExistence type="predicted"/>
<gene>
    <name evidence="9" type="ORF">RFI_37343</name>
</gene>
<dbReference type="Gene3D" id="3.30.800.10">
    <property type="entry name" value="Phosphatidylinositol Phosphate Kinase II Beta"/>
    <property type="match status" value="1"/>
</dbReference>
<keyword evidence="3 6" id="KW-0547">Nucleotide-binding</keyword>
<dbReference type="SUPFAM" id="SSF52029">
    <property type="entry name" value="GroEL apical domain-like"/>
    <property type="match status" value="1"/>
</dbReference>
<dbReference type="PROSITE" id="PS51455">
    <property type="entry name" value="PIPK"/>
    <property type="match status" value="1"/>
</dbReference>
<dbReference type="Proteomes" id="UP000023152">
    <property type="component" value="Unassembled WGS sequence"/>
</dbReference>
<dbReference type="GO" id="GO:0000285">
    <property type="term" value="F:1-phosphatidylinositol-3-phosphate 5-kinase activity"/>
    <property type="evidence" value="ECO:0007669"/>
    <property type="project" value="UniProtKB-EC"/>
</dbReference>
<dbReference type="SUPFAM" id="SSF56104">
    <property type="entry name" value="SAICAR synthase-like"/>
    <property type="match status" value="2"/>
</dbReference>
<dbReference type="Pfam" id="PF01504">
    <property type="entry name" value="PIP5K"/>
    <property type="match status" value="2"/>
</dbReference>
<evidence type="ECO:0000256" key="7">
    <source>
        <dbReference type="SAM" id="MobiDB-lite"/>
    </source>
</evidence>
<feature type="region of interest" description="Disordered" evidence="7">
    <location>
        <begin position="1410"/>
        <end position="1432"/>
    </location>
</feature>
<evidence type="ECO:0000256" key="6">
    <source>
        <dbReference type="PROSITE-ProRule" id="PRU00781"/>
    </source>
</evidence>
<dbReference type="InterPro" id="IPR002498">
    <property type="entry name" value="PInositol-4-P-4/5-kinase_core"/>
</dbReference>
<dbReference type="InterPro" id="IPR044769">
    <property type="entry name" value="PIKfyve_PIPKc"/>
</dbReference>
<comment type="caution">
    <text evidence="9">The sequence shown here is derived from an EMBL/GenBank/DDBJ whole genome shotgun (WGS) entry which is preliminary data.</text>
</comment>
<feature type="compositionally biased region" description="Polar residues" evidence="7">
    <location>
        <begin position="1111"/>
        <end position="1120"/>
    </location>
</feature>
<dbReference type="InterPro" id="IPR002423">
    <property type="entry name" value="Cpn60/GroEL/TCP-1"/>
</dbReference>
<feature type="region of interest" description="Disordered" evidence="7">
    <location>
        <begin position="1100"/>
        <end position="1139"/>
    </location>
</feature>
<evidence type="ECO:0000256" key="1">
    <source>
        <dbReference type="ARBA" id="ARBA00012009"/>
    </source>
</evidence>